<protein>
    <recommendedName>
        <fullName evidence="1">F-box domain-containing protein</fullName>
    </recommendedName>
</protein>
<gene>
    <name evidence="2" type="ORF">TWF481_005611</name>
</gene>
<sequence>MHLLLLPNELLSAILDPITPTRQSTFPLLLVCKAFYEILYPKLWRKLSTCAQEYIYYTHRSRQRHGLRKLVHYAATVGLENIRGLKYVKEIAFNSDEDFSKDGVWDSSGLLEVMTELIHRGDITLKKLVVTKTDSSSSEWQGTPAMINFLKTLKSNPPADITIHTSYYNTDTITLPLNLFHPPAITSLTLHHHYPNYDSLRDSTISATNIPHIISLLSNLPSLQLLILDLRYTPTSITYLHSPDLESLFQSTISNLPLHTLGTISILFNPSFYLHPPPSTKSLTTTQTGDKTWWEQFSRHPLPLLEELAIFTPPAHSLPDDGTHRYNFSLTTLEITSLRRLHNLSRLQTPQLDANCEDIWCPENFLDLVCANNPNLDASDREYCLSQSTSLKKRIARLDVLG</sequence>
<comment type="caution">
    <text evidence="2">The sequence shown here is derived from an EMBL/GenBank/DDBJ whole genome shotgun (WGS) entry which is preliminary data.</text>
</comment>
<reference evidence="2 3" key="1">
    <citation type="submission" date="2023-08" db="EMBL/GenBank/DDBJ databases">
        <authorList>
            <person name="Palmer J.M."/>
        </authorList>
    </citation>
    <scope>NUCLEOTIDE SEQUENCE [LARGE SCALE GENOMIC DNA]</scope>
    <source>
        <strain evidence="2 3">TWF481</strain>
    </source>
</reference>
<dbReference type="InterPro" id="IPR001810">
    <property type="entry name" value="F-box_dom"/>
</dbReference>
<dbReference type="Proteomes" id="UP001370758">
    <property type="component" value="Unassembled WGS sequence"/>
</dbReference>
<dbReference type="PROSITE" id="PS50181">
    <property type="entry name" value="FBOX"/>
    <property type="match status" value="1"/>
</dbReference>
<name>A0AAV9WK04_9PEZI</name>
<dbReference type="AlphaFoldDB" id="A0AAV9WK04"/>
<dbReference type="EMBL" id="JAVHJL010000003">
    <property type="protein sequence ID" value="KAK6507163.1"/>
    <property type="molecule type" value="Genomic_DNA"/>
</dbReference>
<accession>A0AAV9WK04</accession>
<evidence type="ECO:0000313" key="3">
    <source>
        <dbReference type="Proteomes" id="UP001370758"/>
    </source>
</evidence>
<evidence type="ECO:0000313" key="2">
    <source>
        <dbReference type="EMBL" id="KAK6507163.1"/>
    </source>
</evidence>
<proteinExistence type="predicted"/>
<feature type="domain" description="F-box" evidence="1">
    <location>
        <begin position="1"/>
        <end position="47"/>
    </location>
</feature>
<keyword evidence="3" id="KW-1185">Reference proteome</keyword>
<organism evidence="2 3">
    <name type="scientific">Arthrobotrys musiformis</name>
    <dbReference type="NCBI Taxonomy" id="47236"/>
    <lineage>
        <taxon>Eukaryota</taxon>
        <taxon>Fungi</taxon>
        <taxon>Dikarya</taxon>
        <taxon>Ascomycota</taxon>
        <taxon>Pezizomycotina</taxon>
        <taxon>Orbiliomycetes</taxon>
        <taxon>Orbiliales</taxon>
        <taxon>Orbiliaceae</taxon>
        <taxon>Arthrobotrys</taxon>
    </lineage>
</organism>
<evidence type="ECO:0000259" key="1">
    <source>
        <dbReference type="PROSITE" id="PS50181"/>
    </source>
</evidence>